<protein>
    <recommendedName>
        <fullName evidence="2">3-hydroxyisobutyryl-CoA hydrolase</fullName>
        <ecNumber evidence="2">3.1.2.4</ecNumber>
    </recommendedName>
</protein>
<dbReference type="GO" id="GO:0006574">
    <property type="term" value="P:L-valine catabolic process"/>
    <property type="evidence" value="ECO:0007669"/>
    <property type="project" value="TreeGrafter"/>
</dbReference>
<dbReference type="PATRIC" id="fig|452.5.peg.648"/>
<dbReference type="InterPro" id="IPR029045">
    <property type="entry name" value="ClpP/crotonase-like_dom_sf"/>
</dbReference>
<evidence type="ECO:0000256" key="2">
    <source>
        <dbReference type="ARBA" id="ARBA00011915"/>
    </source>
</evidence>
<gene>
    <name evidence="5" type="ORF">Lspi_0589</name>
</gene>
<keyword evidence="3" id="KW-0378">Hydrolase</keyword>
<comment type="catalytic activity">
    <reaction evidence="1">
        <text>3-hydroxy-2-methylpropanoyl-CoA + H2O = 3-hydroxy-2-methylpropanoate + CoA + H(+)</text>
        <dbReference type="Rhea" id="RHEA:20888"/>
        <dbReference type="ChEBI" id="CHEBI:11805"/>
        <dbReference type="ChEBI" id="CHEBI:15377"/>
        <dbReference type="ChEBI" id="CHEBI:15378"/>
        <dbReference type="ChEBI" id="CHEBI:57287"/>
        <dbReference type="ChEBI" id="CHEBI:57340"/>
        <dbReference type="EC" id="3.1.2.4"/>
    </reaction>
</comment>
<evidence type="ECO:0000313" key="6">
    <source>
        <dbReference type="Proteomes" id="UP000054877"/>
    </source>
</evidence>
<dbReference type="STRING" id="452.Lspi_0589"/>
<sequence>MSADLRIARHDHIGLITLTRPQALNALNLAMIQTMQRQLLQWQIDDSIHAVVIMAEGDRAFCAGGDVRWLYEAGRAHDPQQMQFFWHEYRLNHFIHRFGKPYISLMNGITMGGGVGISLHGSHPVASERFHFAMPETGIGFFPDIGASYLLAGCPDYFGMYLGLTCHRLNASEALACRLVKQIVSSEQFPALLSDLIEADLSRNAFERVDGCILKYALTLDDAAIFDHKEIINSCFNHDNVEAIISSLNQMDHQWAADTARQLLQKSPLSLKVTFEQIRKAQSLSMGECVKMDYRLVGHFMQDSDFYEGVRALLVDKDKSPKWQPDSLEKVTAAKVADYFECGQQELSLITDG</sequence>
<reference evidence="5 6" key="1">
    <citation type="submission" date="2015-11" db="EMBL/GenBank/DDBJ databases">
        <title>Genomic analysis of 38 Legionella species identifies large and diverse effector repertoires.</title>
        <authorList>
            <person name="Burstein D."/>
            <person name="Amaro F."/>
            <person name="Zusman T."/>
            <person name="Lifshitz Z."/>
            <person name="Cohen O."/>
            <person name="Gilbert J.A."/>
            <person name="Pupko T."/>
            <person name="Shuman H.A."/>
            <person name="Segal G."/>
        </authorList>
    </citation>
    <scope>NUCLEOTIDE SEQUENCE [LARGE SCALE GENOMIC DNA]</scope>
    <source>
        <strain evidence="5 6">Mt.St.Helens-9</strain>
    </source>
</reference>
<dbReference type="RefSeq" id="WP_058482535.1">
    <property type="nucleotide sequence ID" value="NZ_CAAAII010000024.1"/>
</dbReference>
<dbReference type="SUPFAM" id="SSF52096">
    <property type="entry name" value="ClpP/crotonase"/>
    <property type="match status" value="1"/>
</dbReference>
<dbReference type="GO" id="GO:0003860">
    <property type="term" value="F:3-hydroxyisobutyryl-CoA hydrolase activity"/>
    <property type="evidence" value="ECO:0007669"/>
    <property type="project" value="UniProtKB-EC"/>
</dbReference>
<dbReference type="EC" id="3.1.2.4" evidence="2"/>
<dbReference type="CDD" id="cd06558">
    <property type="entry name" value="crotonase-like"/>
    <property type="match status" value="1"/>
</dbReference>
<dbReference type="OrthoDB" id="9790967at2"/>
<organism evidence="5 6">
    <name type="scientific">Legionella spiritensis</name>
    <dbReference type="NCBI Taxonomy" id="452"/>
    <lineage>
        <taxon>Bacteria</taxon>
        <taxon>Pseudomonadati</taxon>
        <taxon>Pseudomonadota</taxon>
        <taxon>Gammaproteobacteria</taxon>
        <taxon>Legionellales</taxon>
        <taxon>Legionellaceae</taxon>
        <taxon>Legionella</taxon>
    </lineage>
</organism>
<dbReference type="PANTHER" id="PTHR43176">
    <property type="entry name" value="3-HYDROXYISOBUTYRYL-COA HYDROLASE-RELATED"/>
    <property type="match status" value="1"/>
</dbReference>
<dbReference type="EMBL" id="LNYX01000006">
    <property type="protein sequence ID" value="KTD65515.1"/>
    <property type="molecule type" value="Genomic_DNA"/>
</dbReference>
<dbReference type="PANTHER" id="PTHR43176:SF3">
    <property type="entry name" value="3-HYDROXYISOBUTYRYL-COA HYDROLASE, MITOCHONDRIAL"/>
    <property type="match status" value="1"/>
</dbReference>
<name>A0A0W0Z8R1_LEGSP</name>
<dbReference type="InterPro" id="IPR032259">
    <property type="entry name" value="HIBYL-CoA-H"/>
</dbReference>
<evidence type="ECO:0000256" key="1">
    <source>
        <dbReference type="ARBA" id="ARBA00001709"/>
    </source>
</evidence>
<evidence type="ECO:0000256" key="3">
    <source>
        <dbReference type="ARBA" id="ARBA00022801"/>
    </source>
</evidence>
<feature type="domain" description="Enoyl-CoA hydratase/isomerase" evidence="4">
    <location>
        <begin position="13"/>
        <end position="340"/>
    </location>
</feature>
<dbReference type="NCBIfam" id="NF004127">
    <property type="entry name" value="PRK05617.1"/>
    <property type="match status" value="1"/>
</dbReference>
<dbReference type="Pfam" id="PF16113">
    <property type="entry name" value="ECH_2"/>
    <property type="match status" value="1"/>
</dbReference>
<proteinExistence type="predicted"/>
<dbReference type="AlphaFoldDB" id="A0A0W0Z8R1"/>
<dbReference type="Gene3D" id="3.90.226.10">
    <property type="entry name" value="2-enoyl-CoA Hydratase, Chain A, domain 1"/>
    <property type="match status" value="1"/>
</dbReference>
<dbReference type="Proteomes" id="UP000054877">
    <property type="component" value="Unassembled WGS sequence"/>
</dbReference>
<dbReference type="InterPro" id="IPR045004">
    <property type="entry name" value="ECH_dom"/>
</dbReference>
<accession>A0A0W0Z8R1</accession>
<evidence type="ECO:0000313" key="5">
    <source>
        <dbReference type="EMBL" id="KTD65515.1"/>
    </source>
</evidence>
<evidence type="ECO:0000259" key="4">
    <source>
        <dbReference type="Pfam" id="PF16113"/>
    </source>
</evidence>
<comment type="caution">
    <text evidence="5">The sequence shown here is derived from an EMBL/GenBank/DDBJ whole genome shotgun (WGS) entry which is preliminary data.</text>
</comment>
<keyword evidence="6" id="KW-1185">Reference proteome</keyword>